<proteinExistence type="predicted"/>
<dbReference type="OrthoDB" id="7950925at2"/>
<feature type="domain" description="YjiS-like" evidence="1">
    <location>
        <begin position="30"/>
        <end position="62"/>
    </location>
</feature>
<evidence type="ECO:0000259" key="1">
    <source>
        <dbReference type="Pfam" id="PF06568"/>
    </source>
</evidence>
<accession>A0A1E5XPL4</accession>
<sequence>MTTLELYEIAADKSRQSNIIGGLLQLTVRLATWQARRRTILKLASLDAVQLADIGLERTDVEDALDGDARRLWTKIRQRNAS</sequence>
<evidence type="ECO:0000313" key="3">
    <source>
        <dbReference type="Proteomes" id="UP000095463"/>
    </source>
</evidence>
<dbReference type="EMBL" id="LAJE02000198">
    <property type="protein sequence ID" value="OEO30547.1"/>
    <property type="molecule type" value="Genomic_DNA"/>
</dbReference>
<dbReference type="InterPro" id="IPR009506">
    <property type="entry name" value="YjiS-like"/>
</dbReference>
<reference evidence="2 3" key="1">
    <citation type="journal article" date="2015" name="Genome Announc.">
        <title>Genome Assemblies of Three Soil-Associated Devosia species: D. insulae, D. limi, and D. soli.</title>
        <authorList>
            <person name="Hassan Y.I."/>
            <person name="Lepp D."/>
            <person name="Zhou T."/>
        </authorList>
    </citation>
    <scope>NUCLEOTIDE SEQUENCE [LARGE SCALE GENOMIC DNA]</scope>
    <source>
        <strain evidence="2 3">DS-56</strain>
    </source>
</reference>
<name>A0A1E5XPL4_9HYPH</name>
<comment type="caution">
    <text evidence="2">The sequence shown here is derived from an EMBL/GenBank/DDBJ whole genome shotgun (WGS) entry which is preliminary data.</text>
</comment>
<dbReference type="Proteomes" id="UP000095463">
    <property type="component" value="Unassembled WGS sequence"/>
</dbReference>
<gene>
    <name evidence="2" type="ORF">VW23_020580</name>
</gene>
<dbReference type="RefSeq" id="WP_069910213.1">
    <property type="nucleotide sequence ID" value="NZ_LAJE02000198.1"/>
</dbReference>
<dbReference type="AlphaFoldDB" id="A0A1E5XPL4"/>
<organism evidence="2 3">
    <name type="scientific">Devosia insulae DS-56</name>
    <dbReference type="NCBI Taxonomy" id="1116389"/>
    <lineage>
        <taxon>Bacteria</taxon>
        <taxon>Pseudomonadati</taxon>
        <taxon>Pseudomonadota</taxon>
        <taxon>Alphaproteobacteria</taxon>
        <taxon>Hyphomicrobiales</taxon>
        <taxon>Devosiaceae</taxon>
        <taxon>Devosia</taxon>
    </lineage>
</organism>
<protein>
    <recommendedName>
        <fullName evidence="1">YjiS-like domain-containing protein</fullName>
    </recommendedName>
</protein>
<keyword evidence="3" id="KW-1185">Reference proteome</keyword>
<evidence type="ECO:0000313" key="2">
    <source>
        <dbReference type="EMBL" id="OEO30547.1"/>
    </source>
</evidence>
<dbReference type="Pfam" id="PF06568">
    <property type="entry name" value="YjiS-like"/>
    <property type="match status" value="1"/>
</dbReference>